<feature type="region of interest" description="Disordered" evidence="1">
    <location>
        <begin position="334"/>
        <end position="388"/>
    </location>
</feature>
<comment type="caution">
    <text evidence="2">The sequence shown here is derived from an EMBL/GenBank/DDBJ whole genome shotgun (WGS) entry which is preliminary data.</text>
</comment>
<evidence type="ECO:0000313" key="2">
    <source>
        <dbReference type="EMBL" id="ONH67042.1"/>
    </source>
</evidence>
<dbReference type="AlphaFoldDB" id="A0A1V2L551"/>
<dbReference type="EMBL" id="MPUK01000005">
    <property type="protein sequence ID" value="ONH67042.1"/>
    <property type="molecule type" value="Genomic_DNA"/>
</dbReference>
<evidence type="ECO:0000313" key="3">
    <source>
        <dbReference type="Proteomes" id="UP000189513"/>
    </source>
</evidence>
<name>A0A1V2L551_CYBFA</name>
<accession>A0A1V2L551</accession>
<keyword evidence="3" id="KW-1185">Reference proteome</keyword>
<protein>
    <submittedName>
        <fullName evidence="2">Uncharacterized protein</fullName>
    </submittedName>
</protein>
<sequence length="419" mass="46432">MSLYGQMSARPMSASLNNPGYRLSSRSSMNFDSSRPRSNGGMTAVSTGALMENNDDAQSTITGLGGGTRPSSSLGRYELYSQLSQSAPLISSSTGSFPFGSLLGKLNPSAQLTSHTLDQRISKYIKAEKKVMKQQQELVKDITSWCNIVPNEECKRLLYHYIRILEMEFDITEQAIKKQSQIIGQLGNVNKREKRTNDLKWKRNKILAKLRESENKVGDSPITMLTKENLEELECSVEIVEDQFIRSINTGLKNALVDYVMTLRNSGVKYKESSKTFLDEYNFSTKTDASASSLQKLILQNKYNGANSAGLQSIGVNRVPGSLGYRPYEKVDYSDGTGLGTENDNLAGQDEESGERVNKLSIGMNPTVIRTQGPKTRERRQDDDSGLPSALENFHIINSYSTPGALDMMPGGSEHQWRG</sequence>
<evidence type="ECO:0000256" key="1">
    <source>
        <dbReference type="SAM" id="MobiDB-lite"/>
    </source>
</evidence>
<dbReference type="VEuPathDB" id="FungiDB:BON22_3054"/>
<dbReference type="Proteomes" id="UP000189513">
    <property type="component" value="Unassembled WGS sequence"/>
</dbReference>
<gene>
    <name evidence="2" type="ORF">BON22_3054</name>
</gene>
<organism evidence="2 3">
    <name type="scientific">Cyberlindnera fabianii</name>
    <name type="common">Yeast</name>
    <name type="synonym">Hansenula fabianii</name>
    <dbReference type="NCBI Taxonomy" id="36022"/>
    <lineage>
        <taxon>Eukaryota</taxon>
        <taxon>Fungi</taxon>
        <taxon>Dikarya</taxon>
        <taxon>Ascomycota</taxon>
        <taxon>Saccharomycotina</taxon>
        <taxon>Saccharomycetes</taxon>
        <taxon>Phaffomycetales</taxon>
        <taxon>Phaffomycetaceae</taxon>
        <taxon>Cyberlindnera</taxon>
    </lineage>
</organism>
<proteinExistence type="predicted"/>
<feature type="region of interest" description="Disordered" evidence="1">
    <location>
        <begin position="14"/>
        <end position="41"/>
    </location>
</feature>
<feature type="compositionally biased region" description="Low complexity" evidence="1">
    <location>
        <begin position="22"/>
        <end position="33"/>
    </location>
</feature>
<reference evidence="3" key="1">
    <citation type="journal article" date="2017" name="Genome Announc.">
        <title>Genome sequences of Cyberlindnera fabianii 65, Pichia kudriavzevii 129, and Saccharomyces cerevisiae 131 isolated from fermented masau fruits in Zimbabwe.</title>
        <authorList>
            <person name="van Rijswijck I.M.H."/>
            <person name="Derks M.F.L."/>
            <person name="Abee T."/>
            <person name="de Ridder D."/>
            <person name="Smid E.J."/>
        </authorList>
    </citation>
    <scope>NUCLEOTIDE SEQUENCE [LARGE SCALE GENOMIC DNA]</scope>
    <source>
        <strain evidence="3">65</strain>
    </source>
</reference>